<gene>
    <name evidence="2" type="ORF">B0H16DRAFT_1464780</name>
</gene>
<evidence type="ECO:0000256" key="1">
    <source>
        <dbReference type="SAM" id="MobiDB-lite"/>
    </source>
</evidence>
<dbReference type="EMBL" id="JARKIB010000102">
    <property type="protein sequence ID" value="KAJ7740542.1"/>
    <property type="molecule type" value="Genomic_DNA"/>
</dbReference>
<evidence type="ECO:0000313" key="2">
    <source>
        <dbReference type="EMBL" id="KAJ7740542.1"/>
    </source>
</evidence>
<feature type="region of interest" description="Disordered" evidence="1">
    <location>
        <begin position="223"/>
        <end position="282"/>
    </location>
</feature>
<evidence type="ECO:0000313" key="3">
    <source>
        <dbReference type="Proteomes" id="UP001215598"/>
    </source>
</evidence>
<feature type="compositionally biased region" description="Basic residues" evidence="1">
    <location>
        <begin position="1"/>
        <end position="10"/>
    </location>
</feature>
<keyword evidence="3" id="KW-1185">Reference proteome</keyword>
<name>A0AAD7IFI3_9AGAR</name>
<sequence>MSARRKRRHRAEPAAEDPPVDPSQCVDDAAVESDGHGGAVESDLTEVSDDPGSLKDFIDDGDLLDDSNQDSNVQEDNVRDDDTQDDDIRADADLRSAAGVEGTNDVDMTPAGLANSSRSSADAESSSQTASTFSRNDSTARDVDPQDVVHAPLDEHTARPAEKGVADKRKRTRRRSNKAIRDSDSDIEYAGMAFISTYPSISIRMFSDPRGVKSSLLSPPLVTRRAASAAVQVDQSAPSSSSRTAAFDQPDTDRSSDVEPNQRRSKKPRVSPATPRSSATRTVKTMMQSELPNIADAVLARLLPALKDVFASATAPINTQPRGNLDKSGASSFVSDRAQLSLPAIPVEVPLTSVGSTSVLPLRPDAVEPSPMDDVTDGGSHDHTTLEPSAMDASPARDEDIARSSSKLPIGNGTPSRPKGKGTASDNASAKIDVSSLTFFNSSSSTSTPSPTKIKVLAGLEDMPSATLVKKEPADEAIALAGDGTFLDDLESYKLKYDPSYPCQVADPELQDKLLIDSYKGLPPLPGRRVLPSFTRNDSGEDDVKGGRVIFSVWPKVIKDCTATTITAAVTFEQAGPFINPSRVSPAEITVRPTKQGAKTTTHMRINVDSSVATCVSCGMCVESAITRTLKTFGSPPREYKCISLLMHNQDWERWAAWMCLCFNEQQLYSSLSGRAVQIRTMMSSSEDDNSTGGWAAAINPAIMKPVRSATSSPTKFKSKYALGHDELVPVYDCTKRDLDLDEELVALESLPRWRGEVPVGSFVVVGYSASTYPATVGGSGPKVAHLSCNLLWVIVCGIPK</sequence>
<feature type="region of interest" description="Disordered" evidence="1">
    <location>
        <begin position="360"/>
        <end position="428"/>
    </location>
</feature>
<reference evidence="2" key="1">
    <citation type="submission" date="2023-03" db="EMBL/GenBank/DDBJ databases">
        <title>Massive genome expansion in bonnet fungi (Mycena s.s.) driven by repeated elements and novel gene families across ecological guilds.</title>
        <authorList>
            <consortium name="Lawrence Berkeley National Laboratory"/>
            <person name="Harder C.B."/>
            <person name="Miyauchi S."/>
            <person name="Viragh M."/>
            <person name="Kuo A."/>
            <person name="Thoen E."/>
            <person name="Andreopoulos B."/>
            <person name="Lu D."/>
            <person name="Skrede I."/>
            <person name="Drula E."/>
            <person name="Henrissat B."/>
            <person name="Morin E."/>
            <person name="Kohler A."/>
            <person name="Barry K."/>
            <person name="LaButti K."/>
            <person name="Morin E."/>
            <person name="Salamov A."/>
            <person name="Lipzen A."/>
            <person name="Mereny Z."/>
            <person name="Hegedus B."/>
            <person name="Baldrian P."/>
            <person name="Stursova M."/>
            <person name="Weitz H."/>
            <person name="Taylor A."/>
            <person name="Grigoriev I.V."/>
            <person name="Nagy L.G."/>
            <person name="Martin F."/>
            <person name="Kauserud H."/>
        </authorList>
    </citation>
    <scope>NUCLEOTIDE SEQUENCE</scope>
    <source>
        <strain evidence="2">CBHHK182m</strain>
    </source>
</reference>
<feature type="compositionally biased region" description="Low complexity" evidence="1">
    <location>
        <begin position="114"/>
        <end position="131"/>
    </location>
</feature>
<feature type="compositionally biased region" description="Basic and acidic residues" evidence="1">
    <location>
        <begin position="76"/>
        <end position="94"/>
    </location>
</feature>
<accession>A0AAD7IFI3</accession>
<proteinExistence type="predicted"/>
<feature type="compositionally biased region" description="Basic and acidic residues" evidence="1">
    <location>
        <begin position="251"/>
        <end position="262"/>
    </location>
</feature>
<protein>
    <submittedName>
        <fullName evidence="2">Uncharacterized protein</fullName>
    </submittedName>
</protein>
<feature type="compositionally biased region" description="Basic residues" evidence="1">
    <location>
        <begin position="168"/>
        <end position="178"/>
    </location>
</feature>
<feature type="compositionally biased region" description="Basic and acidic residues" evidence="1">
    <location>
        <begin position="152"/>
        <end position="167"/>
    </location>
</feature>
<dbReference type="Proteomes" id="UP001215598">
    <property type="component" value="Unassembled WGS sequence"/>
</dbReference>
<comment type="caution">
    <text evidence="2">The sequence shown here is derived from an EMBL/GenBank/DDBJ whole genome shotgun (WGS) entry which is preliminary data.</text>
</comment>
<dbReference type="AlphaFoldDB" id="A0AAD7IFI3"/>
<feature type="region of interest" description="Disordered" evidence="1">
    <location>
        <begin position="1"/>
        <end position="186"/>
    </location>
</feature>
<feature type="compositionally biased region" description="Low complexity" evidence="1">
    <location>
        <begin position="226"/>
        <end position="242"/>
    </location>
</feature>
<organism evidence="2 3">
    <name type="scientific">Mycena metata</name>
    <dbReference type="NCBI Taxonomy" id="1033252"/>
    <lineage>
        <taxon>Eukaryota</taxon>
        <taxon>Fungi</taxon>
        <taxon>Dikarya</taxon>
        <taxon>Basidiomycota</taxon>
        <taxon>Agaricomycotina</taxon>
        <taxon>Agaricomycetes</taxon>
        <taxon>Agaricomycetidae</taxon>
        <taxon>Agaricales</taxon>
        <taxon>Marasmiineae</taxon>
        <taxon>Mycenaceae</taxon>
        <taxon>Mycena</taxon>
    </lineage>
</organism>
<feature type="compositionally biased region" description="Acidic residues" evidence="1">
    <location>
        <begin position="59"/>
        <end position="68"/>
    </location>
</feature>